<keyword evidence="3" id="KW-1185">Reference proteome</keyword>
<protein>
    <submittedName>
        <fullName evidence="2">Uncharacterized protein</fullName>
    </submittedName>
</protein>
<feature type="compositionally biased region" description="Polar residues" evidence="1">
    <location>
        <begin position="34"/>
        <end position="43"/>
    </location>
</feature>
<evidence type="ECO:0000256" key="1">
    <source>
        <dbReference type="SAM" id="MobiDB-lite"/>
    </source>
</evidence>
<feature type="compositionally biased region" description="Basic and acidic residues" evidence="1">
    <location>
        <begin position="78"/>
        <end position="95"/>
    </location>
</feature>
<evidence type="ECO:0000313" key="2">
    <source>
        <dbReference type="EMBL" id="KAK1671997.1"/>
    </source>
</evidence>
<evidence type="ECO:0000313" key="3">
    <source>
        <dbReference type="Proteomes" id="UP001224890"/>
    </source>
</evidence>
<dbReference type="GeneID" id="85450975"/>
<organism evidence="2 3">
    <name type="scientific">Colletotrichum godetiae</name>
    <dbReference type="NCBI Taxonomy" id="1209918"/>
    <lineage>
        <taxon>Eukaryota</taxon>
        <taxon>Fungi</taxon>
        <taxon>Dikarya</taxon>
        <taxon>Ascomycota</taxon>
        <taxon>Pezizomycotina</taxon>
        <taxon>Sordariomycetes</taxon>
        <taxon>Hypocreomycetidae</taxon>
        <taxon>Glomerellales</taxon>
        <taxon>Glomerellaceae</taxon>
        <taxon>Colletotrichum</taxon>
        <taxon>Colletotrichum acutatum species complex</taxon>
    </lineage>
</organism>
<feature type="region of interest" description="Disordered" evidence="1">
    <location>
        <begin position="1"/>
        <end position="165"/>
    </location>
</feature>
<proteinExistence type="predicted"/>
<name>A0AAJ0ADQ3_9PEZI</name>
<dbReference type="RefSeq" id="XP_060426000.1">
    <property type="nucleotide sequence ID" value="XM_060566449.1"/>
</dbReference>
<dbReference type="Proteomes" id="UP001224890">
    <property type="component" value="Unassembled WGS sequence"/>
</dbReference>
<gene>
    <name evidence="2" type="ORF">BDP55DRAFT_274935</name>
</gene>
<dbReference type="AlphaFoldDB" id="A0AAJ0ADQ3"/>
<accession>A0AAJ0ADQ3</accession>
<comment type="caution">
    <text evidence="2">The sequence shown here is derived from an EMBL/GenBank/DDBJ whole genome shotgun (WGS) entry which is preliminary data.</text>
</comment>
<feature type="compositionally biased region" description="Basic residues" evidence="1">
    <location>
        <begin position="115"/>
        <end position="124"/>
    </location>
</feature>
<dbReference type="EMBL" id="JAHMHR010000041">
    <property type="protein sequence ID" value="KAK1671997.1"/>
    <property type="molecule type" value="Genomic_DNA"/>
</dbReference>
<sequence length="625" mass="72328">MKPAIMEPFIGSEIPQRQTQLFKPPLKKRPFVNPETQQDQSDSLDVAHVQSHSPQQSSERKPTVNAAVQRDQVALPTKPEKTREVLGNVQHREGGTPRPHPPPSRQPPIDSSMKIRYRKRRGISKKQLGNNEDSDSDSDSDSGRHVDNEASTAALRKQNVEDTAMHDENLADREAMERENQARMELFQVLKNVGAKWDDVSHIRRSHRKNGEFRREQLLRRHWKERDDAHAQLMRSNAADPQALQEFHNYYDNTTRLNNLHEQIKEWNYKRQDCLDGALYGAIEERLREHGPETKPTKTLEEILLHVESDLIESFGAFDRPWRAWGLQPYQRTKPDPPLHDMSSKRQFLNRDVVPHERLAKILGEMYLEWWVELASDPSVPQVNLRETITARLNINYQSQRRSDQLSQIRSFFVMPYISRIGAGMSRALEDALATGTDPRAVRHDFPDHVDVIQRVKTSRTKWGSSLSDQYMDWMTSSFCAEYLEEICKSWEVVLRKETCYTYRKTMASIVDIRQEFCPGIRKRGIVSLVLLKGGYPASIKDVSATELQSMGWFEDVNGAYWRYEYESAYSRGTKAGEKAIYRVTMEGEVLGMLSPNGNLIGWEDRNEVREDVVLRGWLSNHYAT</sequence>
<reference evidence="2" key="1">
    <citation type="submission" date="2021-06" db="EMBL/GenBank/DDBJ databases">
        <title>Comparative genomics, transcriptomics and evolutionary studies reveal genomic signatures of adaptation to plant cell wall in hemibiotrophic fungi.</title>
        <authorList>
            <consortium name="DOE Joint Genome Institute"/>
            <person name="Baroncelli R."/>
            <person name="Diaz J.F."/>
            <person name="Benocci T."/>
            <person name="Peng M."/>
            <person name="Battaglia E."/>
            <person name="Haridas S."/>
            <person name="Andreopoulos W."/>
            <person name="Labutti K."/>
            <person name="Pangilinan J."/>
            <person name="Floch G.L."/>
            <person name="Makela M.R."/>
            <person name="Henrissat B."/>
            <person name="Grigoriev I.V."/>
            <person name="Crouch J.A."/>
            <person name="De Vries R.P."/>
            <person name="Sukno S.A."/>
            <person name="Thon M.R."/>
        </authorList>
    </citation>
    <scope>NUCLEOTIDE SEQUENCE</scope>
    <source>
        <strain evidence="2">CBS 193.32</strain>
    </source>
</reference>